<evidence type="ECO:0000313" key="1">
    <source>
        <dbReference type="EMBL" id="MFC6789433.1"/>
    </source>
</evidence>
<sequence length="58" mass="6393">MNRRILYRLSTAPIHELASLGLTPSDVREAAAPGVADAVGFLRAKRALRQSRGELFSW</sequence>
<dbReference type="RefSeq" id="WP_378968392.1">
    <property type="nucleotide sequence ID" value="NZ_JBHSWN010000001.1"/>
</dbReference>
<gene>
    <name evidence="1" type="ORF">ACFQE0_07245</name>
</gene>
<name>A0ABW2BGA7_9HYPH</name>
<evidence type="ECO:0000313" key="2">
    <source>
        <dbReference type="Proteomes" id="UP001596292"/>
    </source>
</evidence>
<protein>
    <recommendedName>
        <fullName evidence="3">DUF1127 domain-containing protein</fullName>
    </recommendedName>
</protein>
<accession>A0ABW2BGA7</accession>
<comment type="caution">
    <text evidence="1">The sequence shown here is derived from an EMBL/GenBank/DDBJ whole genome shotgun (WGS) entry which is preliminary data.</text>
</comment>
<reference evidence="2" key="1">
    <citation type="journal article" date="2019" name="Int. J. Syst. Evol. Microbiol.">
        <title>The Global Catalogue of Microorganisms (GCM) 10K type strain sequencing project: providing services to taxonomists for standard genome sequencing and annotation.</title>
        <authorList>
            <consortium name="The Broad Institute Genomics Platform"/>
            <consortium name="The Broad Institute Genome Sequencing Center for Infectious Disease"/>
            <person name="Wu L."/>
            <person name="Ma J."/>
        </authorList>
    </citation>
    <scope>NUCLEOTIDE SEQUENCE [LARGE SCALE GENOMIC DNA]</scope>
    <source>
        <strain evidence="2">CCUG 48316</strain>
    </source>
</reference>
<keyword evidence="2" id="KW-1185">Reference proteome</keyword>
<organism evidence="1 2">
    <name type="scientific">Methylobacterium komagatae</name>
    <dbReference type="NCBI Taxonomy" id="374425"/>
    <lineage>
        <taxon>Bacteria</taxon>
        <taxon>Pseudomonadati</taxon>
        <taxon>Pseudomonadota</taxon>
        <taxon>Alphaproteobacteria</taxon>
        <taxon>Hyphomicrobiales</taxon>
        <taxon>Methylobacteriaceae</taxon>
        <taxon>Methylobacterium</taxon>
    </lineage>
</organism>
<proteinExistence type="predicted"/>
<dbReference type="EMBL" id="JBHSWN010000001">
    <property type="protein sequence ID" value="MFC6789433.1"/>
    <property type="molecule type" value="Genomic_DNA"/>
</dbReference>
<evidence type="ECO:0008006" key="3">
    <source>
        <dbReference type="Google" id="ProtNLM"/>
    </source>
</evidence>
<dbReference type="Proteomes" id="UP001596292">
    <property type="component" value="Unassembled WGS sequence"/>
</dbReference>